<organism evidence="7 8">
    <name type="scientific">bacterium (Candidatus Blackallbacteria) CG17_big_fil_post_rev_8_21_14_2_50_48_46</name>
    <dbReference type="NCBI Taxonomy" id="2014261"/>
    <lineage>
        <taxon>Bacteria</taxon>
        <taxon>Candidatus Blackallbacteria</taxon>
    </lineage>
</organism>
<protein>
    <submittedName>
        <fullName evidence="7">Site-specific DNA-methyltransferase</fullName>
    </submittedName>
</protein>
<comment type="similarity">
    <text evidence="1">Belongs to the N(4)/N(6)-methyltransferase family.</text>
</comment>
<dbReference type="InterPro" id="IPR002941">
    <property type="entry name" value="DNA_methylase_N4/N6"/>
</dbReference>
<dbReference type="AlphaFoldDB" id="A0A2M7G9J4"/>
<dbReference type="Proteomes" id="UP000231019">
    <property type="component" value="Unassembled WGS sequence"/>
</dbReference>
<dbReference type="PRINTS" id="PR00506">
    <property type="entry name" value="D21N6MTFRASE"/>
</dbReference>
<dbReference type="EMBL" id="PFFQ01000011">
    <property type="protein sequence ID" value="PIW18785.1"/>
    <property type="molecule type" value="Genomic_DNA"/>
</dbReference>
<feature type="region of interest" description="Disordered" evidence="5">
    <location>
        <begin position="494"/>
        <end position="533"/>
    </location>
</feature>
<proteinExistence type="inferred from homology"/>
<evidence type="ECO:0000256" key="2">
    <source>
        <dbReference type="ARBA" id="ARBA00022603"/>
    </source>
</evidence>
<evidence type="ECO:0000256" key="4">
    <source>
        <dbReference type="ARBA" id="ARBA00022691"/>
    </source>
</evidence>
<dbReference type="GO" id="GO:0032259">
    <property type="term" value="P:methylation"/>
    <property type="evidence" value="ECO:0007669"/>
    <property type="project" value="UniProtKB-KW"/>
</dbReference>
<dbReference type="GO" id="GO:0003677">
    <property type="term" value="F:DNA binding"/>
    <property type="evidence" value="ECO:0007669"/>
    <property type="project" value="InterPro"/>
</dbReference>
<evidence type="ECO:0000256" key="1">
    <source>
        <dbReference type="ARBA" id="ARBA00006594"/>
    </source>
</evidence>
<dbReference type="InterPro" id="IPR029063">
    <property type="entry name" value="SAM-dependent_MTases_sf"/>
</dbReference>
<dbReference type="Gene3D" id="3.40.50.150">
    <property type="entry name" value="Vaccinia Virus protein VP39"/>
    <property type="match status" value="1"/>
</dbReference>
<evidence type="ECO:0000256" key="3">
    <source>
        <dbReference type="ARBA" id="ARBA00022679"/>
    </source>
</evidence>
<dbReference type="PIRSF" id="PIRSF015855">
    <property type="entry name" value="TypeIII_Mtase_mKpnI"/>
    <property type="match status" value="1"/>
</dbReference>
<comment type="caution">
    <text evidence="7">The sequence shown here is derived from an EMBL/GenBank/DDBJ whole genome shotgun (WGS) entry which is preliminary data.</text>
</comment>
<keyword evidence="2 7" id="KW-0489">Methyltransferase</keyword>
<dbReference type="GO" id="GO:0008170">
    <property type="term" value="F:N-methyltransferase activity"/>
    <property type="evidence" value="ECO:0007669"/>
    <property type="project" value="InterPro"/>
</dbReference>
<dbReference type="SUPFAM" id="SSF53335">
    <property type="entry name" value="S-adenosyl-L-methionine-dependent methyltransferases"/>
    <property type="match status" value="1"/>
</dbReference>
<dbReference type="InterPro" id="IPR002052">
    <property type="entry name" value="DNA_methylase_N6_adenine_CS"/>
</dbReference>
<keyword evidence="4" id="KW-0949">S-adenosyl-L-methionine</keyword>
<feature type="non-terminal residue" evidence="7">
    <location>
        <position position="1"/>
    </location>
</feature>
<gene>
    <name evidence="7" type="ORF">COW36_03540</name>
</gene>
<feature type="domain" description="DNA methylase N-4/N-6" evidence="6">
    <location>
        <begin position="35"/>
        <end position="331"/>
    </location>
</feature>
<evidence type="ECO:0000313" key="7">
    <source>
        <dbReference type="EMBL" id="PIW18785.1"/>
    </source>
</evidence>
<dbReference type="PROSITE" id="PS00092">
    <property type="entry name" value="N6_MTASE"/>
    <property type="match status" value="1"/>
</dbReference>
<evidence type="ECO:0000259" key="6">
    <source>
        <dbReference type="Pfam" id="PF01555"/>
    </source>
</evidence>
<dbReference type="Pfam" id="PF01555">
    <property type="entry name" value="N6_N4_Mtase"/>
    <property type="match status" value="1"/>
</dbReference>
<keyword evidence="3 7" id="KW-0808">Transferase</keyword>
<accession>A0A2M7G9J4</accession>
<reference evidence="7 8" key="1">
    <citation type="submission" date="2017-09" db="EMBL/GenBank/DDBJ databases">
        <title>Depth-based differentiation of microbial function through sediment-hosted aquifers and enrichment of novel symbionts in the deep terrestrial subsurface.</title>
        <authorList>
            <person name="Probst A.J."/>
            <person name="Ladd B."/>
            <person name="Jarett J.K."/>
            <person name="Geller-Mcgrath D.E."/>
            <person name="Sieber C.M."/>
            <person name="Emerson J.B."/>
            <person name="Anantharaman K."/>
            <person name="Thomas B.C."/>
            <person name="Malmstrom R."/>
            <person name="Stieglmeier M."/>
            <person name="Klingl A."/>
            <person name="Woyke T."/>
            <person name="Ryan C.M."/>
            <person name="Banfield J.F."/>
        </authorList>
    </citation>
    <scope>NUCLEOTIDE SEQUENCE [LARGE SCALE GENOMIC DNA]</scope>
    <source>
        <strain evidence="7">CG17_big_fil_post_rev_8_21_14_2_50_48_46</strain>
    </source>
</reference>
<evidence type="ECO:0000313" key="8">
    <source>
        <dbReference type="Proteomes" id="UP000231019"/>
    </source>
</evidence>
<name>A0A2M7G9J4_9BACT</name>
<sequence length="533" mass="61039">DPEKSYGDKKSPNMLIKGDNLLALKALEQGYAGKVKCVFIDPPYNTGSAFEHYDDGIEHSLWLNLMRDRLIIIKNLLSQDGSLWVTLDDNESHYFKVMADEVFGRSNFVSNVIWQKKYNIANDSLWLSDSHDNLLVYAKNKVTWRPNKLERTEDSNKGYKNPDNDPRGPWMSDNYTCNKNADERPNLYYPIVNPNTGEEIWPKKTAVWRYNKETHEKNIAEDLIYWGVNGKNSTPRFKRFLSNLRSEGRVCDTLWLYQDVGHTQDAKKEQLALNKHNPFSTPKPEKLLQRILHLATNPGDVVLDSFLGSGTTAAVAHKMGRRWIGVELGEHCDTHCLPRFQKVVDGQDLGGITEATGWQRGGGFKYYSLAPSLLKEDKYGNWIIDPRYNANMLAAAMAKHENFRYSPDEIIFWKQGQSTEKDFIFTTTNFLTVEFLDRIHDEMQKDESLLICCKSFQDACLDRHSNITVKKIPQMLLGRCEFGREDYSLHIITMPSADDSPDEPALPAKPKPKRRAKANQQGSFLDDLVGEDA</sequence>
<dbReference type="InterPro" id="IPR002295">
    <property type="entry name" value="N4/N6-MTase_EcoPI_Mod-like"/>
</dbReference>
<evidence type="ECO:0000256" key="5">
    <source>
        <dbReference type="SAM" id="MobiDB-lite"/>
    </source>
</evidence>